<dbReference type="EMBL" id="SACR01000001">
    <property type="protein sequence ID" value="RVU49248.1"/>
    <property type="molecule type" value="Genomic_DNA"/>
</dbReference>
<dbReference type="InterPro" id="IPR039424">
    <property type="entry name" value="SBP_5"/>
</dbReference>
<dbReference type="InterPro" id="IPR000914">
    <property type="entry name" value="SBP_5_dom"/>
</dbReference>
<dbReference type="AlphaFoldDB" id="A0A437RR49"/>
<evidence type="ECO:0000259" key="6">
    <source>
        <dbReference type="Pfam" id="PF00496"/>
    </source>
</evidence>
<accession>A0A437RR49</accession>
<dbReference type="Pfam" id="PF00496">
    <property type="entry name" value="SBP_bac_5"/>
    <property type="match status" value="1"/>
</dbReference>
<evidence type="ECO:0000313" key="7">
    <source>
        <dbReference type="EMBL" id="RVU49248.1"/>
    </source>
</evidence>
<keyword evidence="4 5" id="KW-0732">Signal</keyword>
<keyword evidence="3" id="KW-0813">Transport</keyword>
<evidence type="ECO:0000256" key="2">
    <source>
        <dbReference type="ARBA" id="ARBA00005695"/>
    </source>
</evidence>
<evidence type="ECO:0000256" key="5">
    <source>
        <dbReference type="SAM" id="SignalP"/>
    </source>
</evidence>
<evidence type="ECO:0000256" key="1">
    <source>
        <dbReference type="ARBA" id="ARBA00004196"/>
    </source>
</evidence>
<dbReference type="PANTHER" id="PTHR30290:SF10">
    <property type="entry name" value="PERIPLASMIC OLIGOPEPTIDE-BINDING PROTEIN-RELATED"/>
    <property type="match status" value="1"/>
</dbReference>
<feature type="domain" description="Solute-binding protein family 5" evidence="6">
    <location>
        <begin position="85"/>
        <end position="525"/>
    </location>
</feature>
<feature type="chain" id="PRO_5019239006" evidence="5">
    <location>
        <begin position="24"/>
        <end position="613"/>
    </location>
</feature>
<dbReference type="Gene3D" id="3.40.190.10">
    <property type="entry name" value="Periplasmic binding protein-like II"/>
    <property type="match status" value="1"/>
</dbReference>
<gene>
    <name evidence="7" type="ORF">EOE66_01335</name>
</gene>
<dbReference type="GO" id="GO:0030288">
    <property type="term" value="C:outer membrane-bounded periplasmic space"/>
    <property type="evidence" value="ECO:0007669"/>
    <property type="project" value="UniProtKB-ARBA"/>
</dbReference>
<comment type="subcellular location">
    <subcellularLocation>
        <location evidence="1">Cell envelope</location>
    </subcellularLocation>
</comment>
<name>A0A437RR49_9BURK</name>
<comment type="similarity">
    <text evidence="2">Belongs to the bacterial solute-binding protein 5 family.</text>
</comment>
<dbReference type="RefSeq" id="WP_128226885.1">
    <property type="nucleotide sequence ID" value="NZ_SACR01000001.1"/>
</dbReference>
<dbReference type="InterPro" id="IPR030678">
    <property type="entry name" value="Peptide/Ni-bd"/>
</dbReference>
<dbReference type="GO" id="GO:0015833">
    <property type="term" value="P:peptide transport"/>
    <property type="evidence" value="ECO:0007669"/>
    <property type="project" value="TreeGrafter"/>
</dbReference>
<dbReference type="GO" id="GO:1904680">
    <property type="term" value="F:peptide transmembrane transporter activity"/>
    <property type="evidence" value="ECO:0007669"/>
    <property type="project" value="TreeGrafter"/>
</dbReference>
<protein>
    <submittedName>
        <fullName evidence="7">Bicyclomycin resistance protein</fullName>
    </submittedName>
</protein>
<organism evidence="7 8">
    <name type="scientific">Rubrivivax rivuli</name>
    <dbReference type="NCBI Taxonomy" id="1862385"/>
    <lineage>
        <taxon>Bacteria</taxon>
        <taxon>Pseudomonadati</taxon>
        <taxon>Pseudomonadota</taxon>
        <taxon>Betaproteobacteria</taxon>
        <taxon>Burkholderiales</taxon>
        <taxon>Sphaerotilaceae</taxon>
        <taxon>Rubrivivax</taxon>
    </lineage>
</organism>
<proteinExistence type="inferred from homology"/>
<dbReference type="Proteomes" id="UP000285575">
    <property type="component" value="Unassembled WGS sequence"/>
</dbReference>
<evidence type="ECO:0000256" key="4">
    <source>
        <dbReference type="ARBA" id="ARBA00022729"/>
    </source>
</evidence>
<sequence length="613" mass="68262">MKRRDTLGAGLGAALGLHGVANAQATAAEAAASAAAAGERVLRYAFQIAETGFDPPALSDIYSRIVTSHIFEAFYGYDHLARPPKVVPLVAQALPEISPDFKVWTVKIRPGIFFADDPVFKGQKRELTAEDFVYTYKRFADPANKSPAWSTVEDAKIIGLDMLHKQALATKKPFDYDAPIEGLRALDRYTVQFKLAESRPRFMEVLTASDLLGAQAREVVEFYGDKISAHPVGTGPFRLSSWRRSSQIVLTRNPGYRERVWEAQPAANDAEGQAIAAKLRGRKLPLIDRVEISIVEENQPRWLSFLQGQANFIERVPGEFINAAMPGGKTAPNLLKQGIRGQRVLVTDVVMTYFNMEDPVIGGYTPEKVALRRAISLAVDLEREIRIVRRGMGIPAQSPVIPYTSGYDPQFKSENSEYNPAKAKALLDLFGYVDKNGDGWRELPDGSPLVLQSATQPDQQSRQLNELWQKNMNAIGLKIEFKPAKWPENLKAARAGKLQMWGVASSAAGGDGQGILERYYSPSAGQGNLARFKLPAFDAVFDKLTELPDGPEREALFKQAKKLAVAYVPYKLHCHRFVADMMYADVFGYRRPAYWNEWWHMVDIEPRAAAKRT</sequence>
<comment type="caution">
    <text evidence="7">The sequence shown here is derived from an EMBL/GenBank/DDBJ whole genome shotgun (WGS) entry which is preliminary data.</text>
</comment>
<reference evidence="7 8" key="1">
    <citation type="submission" date="2019-01" db="EMBL/GenBank/DDBJ databases">
        <authorList>
            <person name="Chen W.-M."/>
        </authorList>
    </citation>
    <scope>NUCLEOTIDE SEQUENCE [LARGE SCALE GENOMIC DNA]</scope>
    <source>
        <strain evidence="7 8">KYPY4</strain>
    </source>
</reference>
<feature type="signal peptide" evidence="5">
    <location>
        <begin position="1"/>
        <end position="23"/>
    </location>
</feature>
<dbReference type="GO" id="GO:0043190">
    <property type="term" value="C:ATP-binding cassette (ABC) transporter complex"/>
    <property type="evidence" value="ECO:0007669"/>
    <property type="project" value="InterPro"/>
</dbReference>
<dbReference type="PIRSF" id="PIRSF002741">
    <property type="entry name" value="MppA"/>
    <property type="match status" value="1"/>
</dbReference>
<dbReference type="SUPFAM" id="SSF53850">
    <property type="entry name" value="Periplasmic binding protein-like II"/>
    <property type="match status" value="1"/>
</dbReference>
<evidence type="ECO:0000256" key="3">
    <source>
        <dbReference type="ARBA" id="ARBA00022448"/>
    </source>
</evidence>
<dbReference type="Gene3D" id="3.10.105.10">
    <property type="entry name" value="Dipeptide-binding Protein, Domain 3"/>
    <property type="match status" value="1"/>
</dbReference>
<evidence type="ECO:0000313" key="8">
    <source>
        <dbReference type="Proteomes" id="UP000285575"/>
    </source>
</evidence>
<keyword evidence="8" id="KW-1185">Reference proteome</keyword>
<dbReference type="PANTHER" id="PTHR30290">
    <property type="entry name" value="PERIPLASMIC BINDING COMPONENT OF ABC TRANSPORTER"/>
    <property type="match status" value="1"/>
</dbReference>
<dbReference type="OrthoDB" id="9801912at2"/>